<dbReference type="InterPro" id="IPR036318">
    <property type="entry name" value="FAD-bd_PCMH-like_sf"/>
</dbReference>
<dbReference type="PANTHER" id="PTHR11748">
    <property type="entry name" value="D-LACTATE DEHYDROGENASE"/>
    <property type="match status" value="1"/>
</dbReference>
<dbReference type="InterPro" id="IPR016169">
    <property type="entry name" value="FAD-bd_PCMH_sub2"/>
</dbReference>
<dbReference type="RefSeq" id="WP_209812106.1">
    <property type="nucleotide sequence ID" value="NZ_JAGGKT010000016.1"/>
</dbReference>
<protein>
    <submittedName>
        <fullName evidence="5">Glycolate oxidase FAD binding subunit</fullName>
    </submittedName>
</protein>
<evidence type="ECO:0000256" key="2">
    <source>
        <dbReference type="ARBA" id="ARBA00022827"/>
    </source>
</evidence>
<name>A0ABS4GW66_9BACL</name>
<keyword evidence="6" id="KW-1185">Reference proteome</keyword>
<dbReference type="Pfam" id="PF01565">
    <property type="entry name" value="FAD_binding_4"/>
    <property type="match status" value="1"/>
</dbReference>
<proteinExistence type="predicted"/>
<dbReference type="InterPro" id="IPR006094">
    <property type="entry name" value="Oxid_FAD_bind_N"/>
</dbReference>
<dbReference type="SUPFAM" id="SSF55103">
    <property type="entry name" value="FAD-linked oxidases, C-terminal domain"/>
    <property type="match status" value="1"/>
</dbReference>
<evidence type="ECO:0000313" key="5">
    <source>
        <dbReference type="EMBL" id="MBP1934105.1"/>
    </source>
</evidence>
<keyword evidence="1" id="KW-0285">Flavoprotein</keyword>
<evidence type="ECO:0000256" key="1">
    <source>
        <dbReference type="ARBA" id="ARBA00022630"/>
    </source>
</evidence>
<organism evidence="5 6">
    <name type="scientific">Ammoniphilus resinae</name>
    <dbReference type="NCBI Taxonomy" id="861532"/>
    <lineage>
        <taxon>Bacteria</taxon>
        <taxon>Bacillati</taxon>
        <taxon>Bacillota</taxon>
        <taxon>Bacilli</taxon>
        <taxon>Bacillales</taxon>
        <taxon>Paenibacillaceae</taxon>
        <taxon>Aneurinibacillus group</taxon>
        <taxon>Ammoniphilus</taxon>
    </lineage>
</organism>
<dbReference type="Proteomes" id="UP001519343">
    <property type="component" value="Unassembled WGS sequence"/>
</dbReference>
<evidence type="ECO:0000313" key="6">
    <source>
        <dbReference type="Proteomes" id="UP001519343"/>
    </source>
</evidence>
<dbReference type="Gene3D" id="3.30.465.10">
    <property type="match status" value="1"/>
</dbReference>
<reference evidence="5 6" key="1">
    <citation type="submission" date="2021-03" db="EMBL/GenBank/DDBJ databases">
        <title>Genomic Encyclopedia of Type Strains, Phase IV (KMG-IV): sequencing the most valuable type-strain genomes for metagenomic binning, comparative biology and taxonomic classification.</title>
        <authorList>
            <person name="Goeker M."/>
        </authorList>
    </citation>
    <scope>NUCLEOTIDE SEQUENCE [LARGE SCALE GENOMIC DNA]</scope>
    <source>
        <strain evidence="5 6">DSM 24738</strain>
    </source>
</reference>
<dbReference type="SUPFAM" id="SSF56176">
    <property type="entry name" value="FAD-binding/transporter-associated domain-like"/>
    <property type="match status" value="1"/>
</dbReference>
<dbReference type="InterPro" id="IPR016164">
    <property type="entry name" value="FAD-linked_Oxase-like_C"/>
</dbReference>
<keyword evidence="2" id="KW-0274">FAD</keyword>
<gene>
    <name evidence="5" type="ORF">J2Z37_004122</name>
</gene>
<accession>A0ABS4GW66</accession>
<evidence type="ECO:0000259" key="4">
    <source>
        <dbReference type="PROSITE" id="PS51387"/>
    </source>
</evidence>
<keyword evidence="3" id="KW-0560">Oxidoreductase</keyword>
<sequence>MLLSSVVEEARIQSIKEDSDDIGNWGEYLISPRTEEEISAILKYAHEQSLSVIPVGGGTKRGFGGTEEKADILLSLADYKGVVEYSEGDMTLTVRAGTTMQELSEYLGKHQQMLPLDPMWPSHATIGGVIAANDSGAKRLRYGSARDLVIGTRLVYPDGKVLRTGGKVVKNVAGYDMNKLFIGSMGTLAVLTEITLKLRPVPKYESLVILHLPQVQNVLPFAISLLDSMIEPVSLEVLSPSTNFLLNGKEQYALAIAFEDVEKAVHYQEDWVHTHKPENAVIDHIDQEDARNWWRRFSELAPAVIPGTDIDSRIALKIGSKNLDALDLLVSCHELGEKLGVQVEAHGGLGHGIAKAYVGGGDLAKYAGFIDQLRASEKAAYVIIQHAPLAVRRELDVWGKRPPYFALLEGIKKAIDPKRILNPSRFVGGI</sequence>
<evidence type="ECO:0000256" key="3">
    <source>
        <dbReference type="ARBA" id="ARBA00023002"/>
    </source>
</evidence>
<dbReference type="EMBL" id="JAGGKT010000016">
    <property type="protein sequence ID" value="MBP1934105.1"/>
    <property type="molecule type" value="Genomic_DNA"/>
</dbReference>
<dbReference type="InterPro" id="IPR016166">
    <property type="entry name" value="FAD-bd_PCMH"/>
</dbReference>
<dbReference type="PANTHER" id="PTHR11748:SF103">
    <property type="entry name" value="GLYCOLATE OXIDASE SUBUNIT GLCE"/>
    <property type="match status" value="1"/>
</dbReference>
<feature type="domain" description="FAD-binding PCMH-type" evidence="4">
    <location>
        <begin position="21"/>
        <end position="201"/>
    </location>
</feature>
<comment type="caution">
    <text evidence="5">The sequence shown here is derived from an EMBL/GenBank/DDBJ whole genome shotgun (WGS) entry which is preliminary data.</text>
</comment>
<dbReference type="PROSITE" id="PS51387">
    <property type="entry name" value="FAD_PCMH"/>
    <property type="match status" value="1"/>
</dbReference>